<evidence type="ECO:0000313" key="2">
    <source>
        <dbReference type="EMBL" id="SHM44912.1"/>
    </source>
</evidence>
<dbReference type="InterPro" id="IPR050570">
    <property type="entry name" value="Cell_wall_metabolism_enzyme"/>
</dbReference>
<dbReference type="Pfam" id="PF01551">
    <property type="entry name" value="Peptidase_M23"/>
    <property type="match status" value="1"/>
</dbReference>
<dbReference type="AlphaFoldDB" id="A0A1M7IVZ0"/>
<dbReference type="GO" id="GO:0004222">
    <property type="term" value="F:metalloendopeptidase activity"/>
    <property type="evidence" value="ECO:0007669"/>
    <property type="project" value="TreeGrafter"/>
</dbReference>
<dbReference type="RefSeq" id="WP_072710597.1">
    <property type="nucleotide sequence ID" value="NZ_FRCF01000011.1"/>
</dbReference>
<gene>
    <name evidence="2" type="ORF">SAMN02745189_02177</name>
</gene>
<name>A0A1M7IVZ0_9BACL</name>
<dbReference type="Gene3D" id="2.70.70.10">
    <property type="entry name" value="Glucose Permease (Domain IIA)"/>
    <property type="match status" value="1"/>
</dbReference>
<evidence type="ECO:0000313" key="3">
    <source>
        <dbReference type="Proteomes" id="UP000184206"/>
    </source>
</evidence>
<organism evidence="2 3">
    <name type="scientific">Lacicoccus alkaliphilus DSM 16010</name>
    <dbReference type="NCBI Taxonomy" id="1123231"/>
    <lineage>
        <taxon>Bacteria</taxon>
        <taxon>Bacillati</taxon>
        <taxon>Bacillota</taxon>
        <taxon>Bacilli</taxon>
        <taxon>Bacillales</taxon>
        <taxon>Salinicoccaceae</taxon>
        <taxon>Lacicoccus</taxon>
    </lineage>
</organism>
<reference evidence="2 3" key="1">
    <citation type="submission" date="2016-11" db="EMBL/GenBank/DDBJ databases">
        <authorList>
            <person name="Jaros S."/>
            <person name="Januszkiewicz K."/>
            <person name="Wedrychowicz H."/>
        </authorList>
    </citation>
    <scope>NUCLEOTIDE SEQUENCE [LARGE SCALE GENOMIC DNA]</scope>
    <source>
        <strain evidence="2 3">DSM 16010</strain>
    </source>
</reference>
<accession>A0A1M7IVZ0</accession>
<evidence type="ECO:0000259" key="1">
    <source>
        <dbReference type="Pfam" id="PF01551"/>
    </source>
</evidence>
<keyword evidence="3" id="KW-1185">Reference proteome</keyword>
<dbReference type="InterPro" id="IPR016047">
    <property type="entry name" value="M23ase_b-sheet_dom"/>
</dbReference>
<dbReference type="InterPro" id="IPR011055">
    <property type="entry name" value="Dup_hybrid_motif"/>
</dbReference>
<dbReference type="Proteomes" id="UP000184206">
    <property type="component" value="Unassembled WGS sequence"/>
</dbReference>
<dbReference type="PANTHER" id="PTHR21666">
    <property type="entry name" value="PEPTIDASE-RELATED"/>
    <property type="match status" value="1"/>
</dbReference>
<dbReference type="EMBL" id="FRCF01000011">
    <property type="protein sequence ID" value="SHM44912.1"/>
    <property type="molecule type" value="Genomic_DNA"/>
</dbReference>
<dbReference type="STRING" id="1123231.SAMN02745189_02177"/>
<dbReference type="PANTHER" id="PTHR21666:SF270">
    <property type="entry name" value="MUREIN HYDROLASE ACTIVATOR ENVC"/>
    <property type="match status" value="1"/>
</dbReference>
<dbReference type="SUPFAM" id="SSF51261">
    <property type="entry name" value="Duplicated hybrid motif"/>
    <property type="match status" value="1"/>
</dbReference>
<feature type="domain" description="M23ase beta-sheet core" evidence="1">
    <location>
        <begin position="171"/>
        <end position="265"/>
    </location>
</feature>
<protein>
    <submittedName>
        <fullName evidence="2">Peptidase family M23</fullName>
    </submittedName>
</protein>
<dbReference type="CDD" id="cd12797">
    <property type="entry name" value="M23_peptidase"/>
    <property type="match status" value="1"/>
</dbReference>
<proteinExistence type="predicted"/>
<sequence length="327" mass="37612">MKGNKRIKPDDFAAAFLTKAPKVIYRQFIDELKGGITLDQFEKMIITFNQDIHQFYLKHISHLGAHRHYLWVDDKRKKALSVYFGEDDMIHMLTMKPFVEFQDYGKSVSDVSYTMPVKEEWLVFWGGDNEFINYHYVYGSQRYAYDLLMMKDGVTHTGDPSDNKNYYAFDKAIIAPAGGKVVKVVNKIRDNTPGEMNEKRPSGNHVIIQHGPQEYSFIAHFKKESITVEEGDIVQQGDVIGRCGNSGNSSEPHIHFQVMDKARAVRAKSFRIRFADGSTPVQGDIAKPTLDPDRKRFTPELLKSEKKDDDRSIMEAVSDSVGRWFRR</sequence>